<comment type="similarity">
    <text evidence="2 12">Belongs to the SUA5 family.</text>
</comment>
<dbReference type="Pfam" id="PF01300">
    <property type="entry name" value="Sua5_yciO_yrdC"/>
    <property type="match status" value="1"/>
</dbReference>
<dbReference type="PIRSF" id="PIRSF004930">
    <property type="entry name" value="Tln_factor_SUA5"/>
    <property type="match status" value="1"/>
</dbReference>
<evidence type="ECO:0000256" key="6">
    <source>
        <dbReference type="ARBA" id="ARBA00022679"/>
    </source>
</evidence>
<keyword evidence="6 12" id="KW-0808">Transferase</keyword>
<dbReference type="InterPro" id="IPR017945">
    <property type="entry name" value="DHBP_synth_RibB-like_a/b_dom"/>
</dbReference>
<dbReference type="InterPro" id="IPR050156">
    <property type="entry name" value="TC-AMP_synthase_SUA5"/>
</dbReference>
<feature type="binding site" evidence="13">
    <location>
        <position position="35"/>
    </location>
    <ligand>
        <name>L-threonine</name>
        <dbReference type="ChEBI" id="CHEBI:57926"/>
    </ligand>
</feature>
<gene>
    <name evidence="15" type="ORF">A3L11_10395</name>
</gene>
<organism evidence="15 16">
    <name type="scientific">Thermococcus siculi</name>
    <dbReference type="NCBI Taxonomy" id="72803"/>
    <lineage>
        <taxon>Archaea</taxon>
        <taxon>Methanobacteriati</taxon>
        <taxon>Methanobacteriota</taxon>
        <taxon>Thermococci</taxon>
        <taxon>Thermococcales</taxon>
        <taxon>Thermococcaceae</taxon>
        <taxon>Thermococcus</taxon>
    </lineage>
</organism>
<dbReference type="RefSeq" id="WP_088856845.1">
    <property type="nucleotide sequence ID" value="NZ_CP015103.1"/>
</dbReference>
<comment type="catalytic activity">
    <reaction evidence="11 12">
        <text>L-threonine + hydrogencarbonate + ATP = L-threonylcarbamoyladenylate + diphosphate + H2O</text>
        <dbReference type="Rhea" id="RHEA:36407"/>
        <dbReference type="ChEBI" id="CHEBI:15377"/>
        <dbReference type="ChEBI" id="CHEBI:17544"/>
        <dbReference type="ChEBI" id="CHEBI:30616"/>
        <dbReference type="ChEBI" id="CHEBI:33019"/>
        <dbReference type="ChEBI" id="CHEBI:57926"/>
        <dbReference type="ChEBI" id="CHEBI:73682"/>
        <dbReference type="EC" id="2.7.7.87"/>
    </reaction>
</comment>
<evidence type="ECO:0000256" key="9">
    <source>
        <dbReference type="ARBA" id="ARBA00022741"/>
    </source>
</evidence>
<dbReference type="NCBIfam" id="TIGR00057">
    <property type="entry name" value="L-threonylcarbamoyladenylate synthase"/>
    <property type="match status" value="1"/>
</dbReference>
<dbReference type="GO" id="GO:0003725">
    <property type="term" value="F:double-stranded RNA binding"/>
    <property type="evidence" value="ECO:0007669"/>
    <property type="project" value="UniProtKB-UniRule"/>
</dbReference>
<feature type="binding site" evidence="13">
    <location>
        <position position="194"/>
    </location>
    <ligand>
        <name>ATP</name>
        <dbReference type="ChEBI" id="CHEBI:30616"/>
    </ligand>
</feature>
<dbReference type="GO" id="GO:0005524">
    <property type="term" value="F:ATP binding"/>
    <property type="evidence" value="ECO:0007669"/>
    <property type="project" value="UniProtKB-UniRule"/>
</dbReference>
<evidence type="ECO:0000259" key="14">
    <source>
        <dbReference type="PROSITE" id="PS51163"/>
    </source>
</evidence>
<comment type="subcellular location">
    <subcellularLocation>
        <location evidence="1 12">Cytoplasm</location>
    </subcellularLocation>
</comment>
<evidence type="ECO:0000256" key="4">
    <source>
        <dbReference type="ARBA" id="ARBA00015492"/>
    </source>
</evidence>
<keyword evidence="8 12" id="KW-0548">Nucleotidyltransferase</keyword>
<keyword evidence="10 12" id="KW-0067">ATP-binding</keyword>
<evidence type="ECO:0000313" key="16">
    <source>
        <dbReference type="Proteomes" id="UP000250125"/>
    </source>
</evidence>
<evidence type="ECO:0000256" key="1">
    <source>
        <dbReference type="ARBA" id="ARBA00004496"/>
    </source>
</evidence>
<dbReference type="InterPro" id="IPR005145">
    <property type="entry name" value="Sua5_C"/>
</dbReference>
<evidence type="ECO:0000256" key="8">
    <source>
        <dbReference type="ARBA" id="ARBA00022695"/>
    </source>
</evidence>
<dbReference type="Gene3D" id="3.90.870.10">
    <property type="entry name" value="DHBP synthase"/>
    <property type="match status" value="1"/>
</dbReference>
<dbReference type="GO" id="GO:0008033">
    <property type="term" value="P:tRNA processing"/>
    <property type="evidence" value="ECO:0007669"/>
    <property type="project" value="UniProtKB-KW"/>
</dbReference>
<dbReference type="FunFam" id="3.40.50.11030:FF:000001">
    <property type="entry name" value="Threonylcarbamoyl-AMP synthase"/>
    <property type="match status" value="1"/>
</dbReference>
<evidence type="ECO:0000256" key="5">
    <source>
        <dbReference type="ARBA" id="ARBA00022490"/>
    </source>
</evidence>
<sequence length="339" mass="37129">MTIVINMRDGVDERGIRIAARLILDGKLVAFPTETVYGLGADALNARAVKRIFEAKGRPADNPLIIHIADFDDLGKLAREIPEEAKLLAEKFWPGPLTMVLPKEEGVPDVTTGGLDTVAVRMPAHPIALALIRASTPIAAPSANISGKPSPTLAEHVIDDFYGRIEAIIDGGETRVGVESTVIDLTSERPTLLRPGGLPLEEIEKVIGEVEIHPAVKGKLVDVAKAPGMKYRHYSPNAQVIVVEGKRENVRRKIAELVREYRSRGLRVGVMATERHEADEFFHLGGTEEEVARNLFKALRELDRRGVDVIIAEGIEEKGLGFAVMNRLRKAAGYRIVWA</sequence>
<feature type="binding site" evidence="13">
    <location>
        <position position="142"/>
    </location>
    <ligand>
        <name>L-threonine</name>
        <dbReference type="ChEBI" id="CHEBI:57926"/>
    </ligand>
</feature>
<feature type="binding site" evidence="13">
    <location>
        <position position="140"/>
    </location>
    <ligand>
        <name>L-threonine</name>
        <dbReference type="ChEBI" id="CHEBI:57926"/>
    </ligand>
</feature>
<feature type="binding site" evidence="13">
    <location>
        <position position="180"/>
    </location>
    <ligand>
        <name>L-threonine</name>
        <dbReference type="ChEBI" id="CHEBI:57926"/>
    </ligand>
</feature>
<dbReference type="Gene3D" id="3.40.50.11030">
    <property type="entry name" value="Threonylcarbamoyl-AMP synthase, C-terminal domain"/>
    <property type="match status" value="1"/>
</dbReference>
<feature type="binding site" evidence="13">
    <location>
        <position position="234"/>
    </location>
    <ligand>
        <name>ATP</name>
        <dbReference type="ChEBI" id="CHEBI:30616"/>
    </ligand>
</feature>
<comment type="function">
    <text evidence="12">Required for the formation of a threonylcarbamoyl group on adenosine at position 37 (t(6)A37) in tRNAs that read codons beginning with adenine.</text>
</comment>
<feature type="binding site" evidence="13">
    <location>
        <position position="67"/>
    </location>
    <ligand>
        <name>L-threonine</name>
        <dbReference type="ChEBI" id="CHEBI:57926"/>
    </ligand>
</feature>
<evidence type="ECO:0000256" key="12">
    <source>
        <dbReference type="PIRNR" id="PIRNR004930"/>
    </source>
</evidence>
<dbReference type="PROSITE" id="PS51163">
    <property type="entry name" value="YRDC"/>
    <property type="match status" value="1"/>
</dbReference>
<feature type="binding site" evidence="13">
    <location>
        <position position="150"/>
    </location>
    <ligand>
        <name>ATP</name>
        <dbReference type="ChEBI" id="CHEBI:30616"/>
    </ligand>
</feature>
<accession>A0A2Z2MML7</accession>
<feature type="binding site" evidence="13">
    <location>
        <position position="117"/>
    </location>
    <ligand>
        <name>ATP</name>
        <dbReference type="ChEBI" id="CHEBI:30616"/>
    </ligand>
</feature>
<dbReference type="GO" id="GO:0061710">
    <property type="term" value="F:L-threonylcarbamoyladenylate synthase"/>
    <property type="evidence" value="ECO:0007669"/>
    <property type="project" value="UniProtKB-EC"/>
</dbReference>
<dbReference type="Proteomes" id="UP000250125">
    <property type="component" value="Chromosome"/>
</dbReference>
<feature type="domain" description="YrdC-like" evidence="14">
    <location>
        <begin position="13"/>
        <end position="198"/>
    </location>
</feature>
<reference evidence="15 16" key="1">
    <citation type="submission" date="2016-04" db="EMBL/GenBank/DDBJ databases">
        <title>Complete genome sequence of Thermococcus siculi type strain RG-20.</title>
        <authorList>
            <person name="Oger P.M."/>
        </authorList>
    </citation>
    <scope>NUCLEOTIDE SEQUENCE [LARGE SCALE GENOMIC DNA]</scope>
    <source>
        <strain evidence="15 16">RG-20</strain>
    </source>
</reference>
<dbReference type="GO" id="GO:0005737">
    <property type="term" value="C:cytoplasm"/>
    <property type="evidence" value="ECO:0007669"/>
    <property type="project" value="UniProtKB-SubCell"/>
</dbReference>
<protein>
    <recommendedName>
        <fullName evidence="4 12">Threonylcarbamoyl-AMP synthase</fullName>
        <shortName evidence="12">TC-AMP synthase</shortName>
        <ecNumber evidence="3 12">2.7.7.87</ecNumber>
    </recommendedName>
    <alternativeName>
        <fullName evidence="12">L-threonylcarbamoyladenylate synthase</fullName>
    </alternativeName>
</protein>
<keyword evidence="9 12" id="KW-0547">Nucleotide-binding</keyword>
<dbReference type="AlphaFoldDB" id="A0A2Z2MML7"/>
<feature type="binding site" evidence="13">
    <location>
        <position position="121"/>
    </location>
    <ligand>
        <name>L-threonine</name>
        <dbReference type="ChEBI" id="CHEBI:57926"/>
    </ligand>
</feature>
<name>A0A2Z2MML7_9EURY</name>
<dbReference type="InterPro" id="IPR010923">
    <property type="entry name" value="T(6)A37_SUA5"/>
</dbReference>
<keyword evidence="7 12" id="KW-0819">tRNA processing</keyword>
<keyword evidence="16" id="KW-1185">Reference proteome</keyword>
<dbReference type="Pfam" id="PF03481">
    <property type="entry name" value="Sua5_C"/>
    <property type="match status" value="1"/>
</dbReference>
<dbReference type="EC" id="2.7.7.87" evidence="3 12"/>
<feature type="binding site" evidence="13">
    <location>
        <position position="58"/>
    </location>
    <ligand>
        <name>ATP</name>
        <dbReference type="ChEBI" id="CHEBI:30616"/>
    </ligand>
</feature>
<dbReference type="OrthoDB" id="39992at2157"/>
<keyword evidence="5 12" id="KW-0963">Cytoplasm</keyword>
<evidence type="ECO:0000256" key="13">
    <source>
        <dbReference type="PIRSR" id="PIRSR004930-1"/>
    </source>
</evidence>
<feature type="binding site" evidence="13">
    <location>
        <position position="62"/>
    </location>
    <ligand>
        <name>ATP</name>
        <dbReference type="ChEBI" id="CHEBI:30616"/>
    </ligand>
</feature>
<dbReference type="FunFam" id="3.90.870.10:FF:000008">
    <property type="entry name" value="Threonylcarbamoyl-AMP synthase"/>
    <property type="match status" value="1"/>
</dbReference>
<dbReference type="GO" id="GO:0000049">
    <property type="term" value="F:tRNA binding"/>
    <property type="evidence" value="ECO:0007669"/>
    <property type="project" value="TreeGrafter"/>
</dbReference>
<dbReference type="PANTHER" id="PTHR17490">
    <property type="entry name" value="SUA5"/>
    <property type="match status" value="1"/>
</dbReference>
<evidence type="ECO:0000256" key="11">
    <source>
        <dbReference type="ARBA" id="ARBA00048366"/>
    </source>
</evidence>
<dbReference type="InterPro" id="IPR006070">
    <property type="entry name" value="Sua5-like_dom"/>
</dbReference>
<dbReference type="SUPFAM" id="SSF55821">
    <property type="entry name" value="YrdC/RibB"/>
    <property type="match status" value="1"/>
</dbReference>
<dbReference type="InterPro" id="IPR038385">
    <property type="entry name" value="Sua5/YwlC_C"/>
</dbReference>
<evidence type="ECO:0000256" key="3">
    <source>
        <dbReference type="ARBA" id="ARBA00012584"/>
    </source>
</evidence>
<dbReference type="GO" id="GO:0006450">
    <property type="term" value="P:regulation of translational fidelity"/>
    <property type="evidence" value="ECO:0007669"/>
    <property type="project" value="TreeGrafter"/>
</dbReference>
<evidence type="ECO:0000256" key="10">
    <source>
        <dbReference type="ARBA" id="ARBA00022840"/>
    </source>
</evidence>
<evidence type="ECO:0000313" key="15">
    <source>
        <dbReference type="EMBL" id="ASJ09619.1"/>
    </source>
</evidence>
<evidence type="ECO:0000256" key="2">
    <source>
        <dbReference type="ARBA" id="ARBA00007663"/>
    </source>
</evidence>
<dbReference type="PANTHER" id="PTHR17490:SF16">
    <property type="entry name" value="THREONYLCARBAMOYL-AMP SYNTHASE"/>
    <property type="match status" value="1"/>
</dbReference>
<evidence type="ECO:0000256" key="7">
    <source>
        <dbReference type="ARBA" id="ARBA00022694"/>
    </source>
</evidence>
<proteinExistence type="inferred from homology"/>
<dbReference type="EMBL" id="CP015103">
    <property type="protein sequence ID" value="ASJ09619.1"/>
    <property type="molecule type" value="Genomic_DNA"/>
</dbReference>
<dbReference type="GeneID" id="33318652"/>
<dbReference type="KEGG" id="tsl:A3L11_10395"/>